<evidence type="ECO:0000313" key="3">
    <source>
        <dbReference type="EMBL" id="KKR10797.1"/>
    </source>
</evidence>
<gene>
    <name evidence="3" type="ORF">UT39_C0015G0010</name>
</gene>
<reference evidence="3 4" key="1">
    <citation type="journal article" date="2015" name="Nature">
        <title>rRNA introns, odd ribosomes, and small enigmatic genomes across a large radiation of phyla.</title>
        <authorList>
            <person name="Brown C.T."/>
            <person name="Hug L.A."/>
            <person name="Thomas B.C."/>
            <person name="Sharon I."/>
            <person name="Castelle C.J."/>
            <person name="Singh A."/>
            <person name="Wilkins M.J."/>
            <person name="Williams K.H."/>
            <person name="Banfield J.F."/>
        </authorList>
    </citation>
    <scope>NUCLEOTIDE SEQUENCE [LARGE SCALE GENOMIC DNA]</scope>
</reference>
<proteinExistence type="predicted"/>
<dbReference type="AlphaFoldDB" id="A0A0G0RAS3"/>
<keyword evidence="1" id="KW-0472">Membrane</keyword>
<feature type="chain" id="PRO_5002534264" evidence="2">
    <location>
        <begin position="26"/>
        <end position="479"/>
    </location>
</feature>
<dbReference type="Proteomes" id="UP000034246">
    <property type="component" value="Unassembled WGS sequence"/>
</dbReference>
<dbReference type="STRING" id="1618550.UT39_C0015G0010"/>
<feature type="signal peptide" evidence="2">
    <location>
        <begin position="1"/>
        <end position="25"/>
    </location>
</feature>
<feature type="transmembrane region" description="Helical" evidence="1">
    <location>
        <begin position="400"/>
        <end position="423"/>
    </location>
</feature>
<evidence type="ECO:0000256" key="1">
    <source>
        <dbReference type="SAM" id="Phobius"/>
    </source>
</evidence>
<evidence type="ECO:0000256" key="2">
    <source>
        <dbReference type="SAM" id="SignalP"/>
    </source>
</evidence>
<keyword evidence="2" id="KW-0732">Signal</keyword>
<dbReference type="EMBL" id="LBWP01000015">
    <property type="protein sequence ID" value="KKR10797.1"/>
    <property type="molecule type" value="Genomic_DNA"/>
</dbReference>
<protein>
    <submittedName>
        <fullName evidence="3">Uncharacterized protein</fullName>
    </submittedName>
</protein>
<keyword evidence="1" id="KW-0812">Transmembrane</keyword>
<accession>A0A0G0RAS3</accession>
<name>A0A0G0RAS3_9BACT</name>
<sequence>MKRVLYSLLTLLFLLTLVCPGLASAQIDIAKPSIGTAIAPAPDYYQTNTFLGQNHSYSVIFRGNGEGIVNLRVALGNSGTEAIKEVNLRVPAVAPTDIYVFQILKEKQCIRYATPVYDPTIRSYPPTTCEEYQDPDYYNDYYYYNAKYKKADYDLDNDTLTVTLPVSISAGKSGAFFVYFRAMGYAKKDVYGAYDYTFESLKTEDSVRSLNIGLSTDSDLYMKSAKGTVDYRFKDVAPSMMALGKGGGGEMGAASPALDSYVTSIGQGSIYKSASNLSPLESYKVEGSYADSRAKLYGKEILIGVSVFVGIVILFVVLLMVVVRLLRKGNPPVKKETPDLLNEKAIGTSVEKTAKGNGQMFAVSVLLGFVDSLLIASYTVLVVALGSFMSNSVSYTYRSLVIMVLVVVSILIYLLLIFAPGVLIGVKRGVGWGIGVIVSTVLWLILWIAVIFFVIFLFGTSGGVLEMLRGSIGVTPVAY</sequence>
<feature type="transmembrane region" description="Helical" evidence="1">
    <location>
        <begin position="430"/>
        <end position="458"/>
    </location>
</feature>
<comment type="caution">
    <text evidence="3">The sequence shown here is derived from an EMBL/GenBank/DDBJ whole genome shotgun (WGS) entry which is preliminary data.</text>
</comment>
<feature type="transmembrane region" description="Helical" evidence="1">
    <location>
        <begin position="301"/>
        <end position="326"/>
    </location>
</feature>
<keyword evidence="1" id="KW-1133">Transmembrane helix</keyword>
<organism evidence="3 4">
    <name type="scientific">Candidatus Woesebacteria bacterium GW2011_GWA1_39_21</name>
    <dbReference type="NCBI Taxonomy" id="1618550"/>
    <lineage>
        <taxon>Bacteria</taxon>
        <taxon>Candidatus Woeseibacteriota</taxon>
    </lineage>
</organism>
<feature type="transmembrane region" description="Helical" evidence="1">
    <location>
        <begin position="361"/>
        <end position="388"/>
    </location>
</feature>
<evidence type="ECO:0000313" key="4">
    <source>
        <dbReference type="Proteomes" id="UP000034246"/>
    </source>
</evidence>